<evidence type="ECO:0000313" key="9">
    <source>
        <dbReference type="Proteomes" id="UP001498935"/>
    </source>
</evidence>
<gene>
    <name evidence="8" type="primary">hrpB</name>
    <name evidence="8" type="ORF">KACC15558_12770</name>
</gene>
<evidence type="ECO:0000256" key="1">
    <source>
        <dbReference type="ARBA" id="ARBA00022741"/>
    </source>
</evidence>
<dbReference type="SMART" id="SM00487">
    <property type="entry name" value="DEXDc"/>
    <property type="match status" value="1"/>
</dbReference>
<keyword evidence="2" id="KW-0378">Hydrolase</keyword>
<feature type="domain" description="Helicase ATP-binding" evidence="6">
    <location>
        <begin position="21"/>
        <end position="197"/>
    </location>
</feature>
<dbReference type="InterPro" id="IPR049614">
    <property type="entry name" value="HrpB_DEXH"/>
</dbReference>
<dbReference type="CDD" id="cd17990">
    <property type="entry name" value="DEXHc_HrpB"/>
    <property type="match status" value="1"/>
</dbReference>
<evidence type="ECO:0000259" key="6">
    <source>
        <dbReference type="PROSITE" id="PS51192"/>
    </source>
</evidence>
<dbReference type="EMBL" id="BAABNP010000004">
    <property type="protein sequence ID" value="GAA5340237.1"/>
    <property type="molecule type" value="Genomic_DNA"/>
</dbReference>
<keyword evidence="3 8" id="KW-0347">Helicase</keyword>
<dbReference type="NCBIfam" id="TIGR01970">
    <property type="entry name" value="DEAH_box_HrpB"/>
    <property type="match status" value="1"/>
</dbReference>
<evidence type="ECO:0000313" key="8">
    <source>
        <dbReference type="EMBL" id="GAA5340237.1"/>
    </source>
</evidence>
<dbReference type="Gene3D" id="3.40.50.300">
    <property type="entry name" value="P-loop containing nucleotide triphosphate hydrolases"/>
    <property type="match status" value="2"/>
</dbReference>
<dbReference type="InterPro" id="IPR027417">
    <property type="entry name" value="P-loop_NTPase"/>
</dbReference>
<keyword evidence="1" id="KW-0547">Nucleotide-binding</keyword>
<evidence type="ECO:0000256" key="2">
    <source>
        <dbReference type="ARBA" id="ARBA00022801"/>
    </source>
</evidence>
<name>A0ABP9TZC6_9MICO</name>
<organism evidence="8 9">
    <name type="scientific">Brevibacterium ammoniilyticum</name>
    <dbReference type="NCBI Taxonomy" id="1046555"/>
    <lineage>
        <taxon>Bacteria</taxon>
        <taxon>Bacillati</taxon>
        <taxon>Actinomycetota</taxon>
        <taxon>Actinomycetes</taxon>
        <taxon>Micrococcales</taxon>
        <taxon>Brevibacteriaceae</taxon>
        <taxon>Brevibacterium</taxon>
    </lineage>
</organism>
<dbReference type="SMART" id="SM00490">
    <property type="entry name" value="HELICc"/>
    <property type="match status" value="1"/>
</dbReference>
<dbReference type="GO" id="GO:0004386">
    <property type="term" value="F:helicase activity"/>
    <property type="evidence" value="ECO:0007669"/>
    <property type="project" value="UniProtKB-KW"/>
</dbReference>
<dbReference type="PROSITE" id="PS51194">
    <property type="entry name" value="HELICASE_CTER"/>
    <property type="match status" value="1"/>
</dbReference>
<feature type="region of interest" description="Disordered" evidence="5">
    <location>
        <begin position="862"/>
        <end position="891"/>
    </location>
</feature>
<keyword evidence="9" id="KW-1185">Reference proteome</keyword>
<dbReference type="CDD" id="cd18791">
    <property type="entry name" value="SF2_C_RHA"/>
    <property type="match status" value="1"/>
</dbReference>
<dbReference type="PIRSF" id="PIRSF005496">
    <property type="entry name" value="ATP_hel_hrpB"/>
    <property type="match status" value="1"/>
</dbReference>
<evidence type="ECO:0000256" key="4">
    <source>
        <dbReference type="ARBA" id="ARBA00022840"/>
    </source>
</evidence>
<dbReference type="PROSITE" id="PS00690">
    <property type="entry name" value="DEAH_ATP_HELICASE"/>
    <property type="match status" value="1"/>
</dbReference>
<dbReference type="InterPro" id="IPR010225">
    <property type="entry name" value="HrpB"/>
</dbReference>
<dbReference type="InterPro" id="IPR001650">
    <property type="entry name" value="Helicase_C-like"/>
</dbReference>
<dbReference type="InterPro" id="IPR014001">
    <property type="entry name" value="Helicase_ATP-bd"/>
</dbReference>
<dbReference type="Pfam" id="PF00270">
    <property type="entry name" value="DEAD"/>
    <property type="match status" value="1"/>
</dbReference>
<sequence>MDHFDLEAIGAGLPAAALIDRLPADPFPRLVVEAPPGTGKTTLVPPLIAEHLRMTAGHLRATAGPDAGSGRIIVTQPRRMAARAAARRLAQLTGTRLGEEVGFTVRGESTTSGRTRIEFVTTGVLLRRMLADPELAGVSGVILDEVHERHLDTDLTFAMCRELTELREDLSLVVMSATLDAADWAARLGTPDRPAPVLALTAATHPLRIAWAPPRDRALDARGVRRDFLDHLAQTTVRALETAPADTGTAGDVLVFAPGAREVEEIAARITSLLTRTGDEVSVHTLTGRTPAKEQDEILRPHGAGSGEIDPGRRVIVTTSVAESALTVPGVSIVVDSGLARGPRLDAKRRMSGLVTSRESKAAGIQRSGRAARLGPGVAYRCMSEADWASLPEAAPAEIASSDLTSALLDVLVWGGDPALLPDPMPPVALRLAVSNLVGLGAVEVAAVDGSDGLIGDVRLSDLTVTELGRAIARVPASVWSARGLLDGAAMLGPRAAAEAVAVIESDRRSPGADLTTVLRDLRTSRDRRFAQDVDRFTRIALDHSGPAEAASAGQRAGERLRADDLGLVVALAFPHQIARRRSDAEADYLLASGTAASLPRNSSLAGSQWLAIAEVGLANGRPIIRAAVPIDADTAELAGAGLLTTTETATFAGKVRAVRETRLGGITLTSTPITASPELAREAIARSVEERGAREVLTPSPAFEQLRARLGLLRQVYGEPWPDVRWSHLAHTLPQWCPEALDRIARGADPGAVDLVGALRSLLPWPQASRLEELVPEAIEVPTGSRIRLDYPDPDAADGAPPVLAVKLQEVFGWTEAPRVCEGRVPIVLHLLSPARRPLAVTSDLASFWVNAYPQVRAENRGRYPKHPWPEDPLTAPAMRGTKRSGTMGR</sequence>
<keyword evidence="4" id="KW-0067">ATP-binding</keyword>
<evidence type="ECO:0000256" key="5">
    <source>
        <dbReference type="SAM" id="MobiDB-lite"/>
    </source>
</evidence>
<dbReference type="Pfam" id="PF08482">
    <property type="entry name" value="HrpB_C"/>
    <property type="match status" value="1"/>
</dbReference>
<reference evidence="8 9" key="1">
    <citation type="submission" date="2024-02" db="EMBL/GenBank/DDBJ databases">
        <title>Characterization of antibiotic resistant novel bacterial strains and their environmental applications.</title>
        <authorList>
            <person name="Manzoor S."/>
            <person name="Abbas S."/>
            <person name="Arshad M."/>
            <person name="Li W.J."/>
            <person name="Ahmed I."/>
        </authorList>
    </citation>
    <scope>NUCLEOTIDE SEQUENCE [LARGE SCALE GENOMIC DNA]</scope>
    <source>
        <strain evidence="8 9">KACC 15558</strain>
    </source>
</reference>
<dbReference type="PANTHER" id="PTHR43519:SF1">
    <property type="entry name" value="ATP-DEPENDENT RNA HELICASE HRPB"/>
    <property type="match status" value="1"/>
</dbReference>
<protein>
    <submittedName>
        <fullName evidence="8">ATP-dependent helicase HrpB</fullName>
    </submittedName>
</protein>
<dbReference type="Proteomes" id="UP001498935">
    <property type="component" value="Unassembled WGS sequence"/>
</dbReference>
<evidence type="ECO:0000259" key="7">
    <source>
        <dbReference type="PROSITE" id="PS51194"/>
    </source>
</evidence>
<dbReference type="RefSeq" id="WP_342037662.1">
    <property type="nucleotide sequence ID" value="NZ_BAABBK010000004.1"/>
</dbReference>
<evidence type="ECO:0000256" key="3">
    <source>
        <dbReference type="ARBA" id="ARBA00022806"/>
    </source>
</evidence>
<dbReference type="PANTHER" id="PTHR43519">
    <property type="entry name" value="ATP-DEPENDENT RNA HELICASE HRPB"/>
    <property type="match status" value="1"/>
</dbReference>
<accession>A0ABP9TZC6</accession>
<dbReference type="InterPro" id="IPR002464">
    <property type="entry name" value="DNA/RNA_helicase_DEAH_CS"/>
</dbReference>
<comment type="caution">
    <text evidence="8">The sequence shown here is derived from an EMBL/GenBank/DDBJ whole genome shotgun (WGS) entry which is preliminary data.</text>
</comment>
<dbReference type="InterPro" id="IPR011545">
    <property type="entry name" value="DEAD/DEAH_box_helicase_dom"/>
</dbReference>
<dbReference type="InterPro" id="IPR013689">
    <property type="entry name" value="RNA_helicase_ATP-dep_HrpB_C"/>
</dbReference>
<dbReference type="SUPFAM" id="SSF52540">
    <property type="entry name" value="P-loop containing nucleoside triphosphate hydrolases"/>
    <property type="match status" value="1"/>
</dbReference>
<feature type="domain" description="Helicase C-terminal" evidence="7">
    <location>
        <begin position="227"/>
        <end position="415"/>
    </location>
</feature>
<proteinExistence type="predicted"/>
<dbReference type="PROSITE" id="PS51192">
    <property type="entry name" value="HELICASE_ATP_BIND_1"/>
    <property type="match status" value="1"/>
</dbReference>
<dbReference type="Pfam" id="PF00271">
    <property type="entry name" value="Helicase_C"/>
    <property type="match status" value="1"/>
</dbReference>